<evidence type="ECO:0000313" key="3">
    <source>
        <dbReference type="Proteomes" id="UP000663722"/>
    </source>
</evidence>
<dbReference type="Proteomes" id="UP000663722">
    <property type="component" value="Chromosome"/>
</dbReference>
<dbReference type="Gene3D" id="2.170.150.20">
    <property type="entry name" value="Peptide methionine sulfoxide reductase"/>
    <property type="match status" value="1"/>
</dbReference>
<dbReference type="RefSeq" id="WP_207680901.1">
    <property type="nucleotide sequence ID" value="NZ_CP061800.1"/>
</dbReference>
<dbReference type="PROSITE" id="PS51788">
    <property type="entry name" value="CULT"/>
    <property type="match status" value="1"/>
</dbReference>
<sequence>MFIIHQTESDDIQPHTLWAFQKSTDGQIDELQKISVMGDEEEKEKKNRILCKNCKNPVTSAENIMVINGMHRHTFSNPHGIVFEIACFSSAHGCVNGGLPTAEFTWFAGFSWRFSFCSRCHTHLGWQYLSKSGEHFYGLIVDNIIEGTTK</sequence>
<dbReference type="EMBL" id="CP061800">
    <property type="protein sequence ID" value="QTA84393.1"/>
    <property type="molecule type" value="Genomic_DNA"/>
</dbReference>
<dbReference type="FunFam" id="2.170.150.20:FF:000007">
    <property type="entry name" value="Protein cereblon"/>
    <property type="match status" value="1"/>
</dbReference>
<proteinExistence type="predicted"/>
<evidence type="ECO:0000259" key="1">
    <source>
        <dbReference type="PROSITE" id="PS51788"/>
    </source>
</evidence>
<dbReference type="KEGG" id="dmm:dnm_003870"/>
<feature type="domain" description="CULT" evidence="1">
    <location>
        <begin position="46"/>
        <end position="148"/>
    </location>
</feature>
<evidence type="ECO:0000313" key="2">
    <source>
        <dbReference type="EMBL" id="QTA84393.1"/>
    </source>
</evidence>
<accession>A0A975BFL4</accession>
<keyword evidence="3" id="KW-1185">Reference proteome</keyword>
<reference evidence="2" key="1">
    <citation type="journal article" date="2021" name="Microb. Physiol.">
        <title>Proteogenomic Insights into the Physiology of Marine, Sulfate-Reducing, Filamentous Desulfonema limicola and Desulfonema magnum.</title>
        <authorList>
            <person name="Schnaars V."/>
            <person name="Wohlbrand L."/>
            <person name="Scheve S."/>
            <person name="Hinrichs C."/>
            <person name="Reinhardt R."/>
            <person name="Rabus R."/>
        </authorList>
    </citation>
    <scope>NUCLEOTIDE SEQUENCE</scope>
    <source>
        <strain evidence="2">4be13</strain>
    </source>
</reference>
<name>A0A975BFL4_9BACT</name>
<protein>
    <submittedName>
        <fullName evidence="2">CULT domain-containing protein</fullName>
    </submittedName>
</protein>
<dbReference type="InterPro" id="IPR034750">
    <property type="entry name" value="CULT"/>
</dbReference>
<organism evidence="2 3">
    <name type="scientific">Desulfonema magnum</name>
    <dbReference type="NCBI Taxonomy" id="45655"/>
    <lineage>
        <taxon>Bacteria</taxon>
        <taxon>Pseudomonadati</taxon>
        <taxon>Thermodesulfobacteriota</taxon>
        <taxon>Desulfobacteria</taxon>
        <taxon>Desulfobacterales</taxon>
        <taxon>Desulfococcaceae</taxon>
        <taxon>Desulfonema</taxon>
    </lineage>
</organism>
<dbReference type="AlphaFoldDB" id="A0A975BFL4"/>
<dbReference type="CDD" id="cd15777">
    <property type="entry name" value="CRBN_C_like"/>
    <property type="match status" value="1"/>
</dbReference>
<gene>
    <name evidence="2" type="ORF">dnm_003870</name>
</gene>